<protein>
    <submittedName>
        <fullName evidence="1">Uncharacterized protein</fullName>
    </submittedName>
</protein>
<accession>A0A833QDZ8</accession>
<reference evidence="1" key="1">
    <citation type="submission" date="2020-01" db="EMBL/GenBank/DDBJ databases">
        <title>Genome sequence of Kobresia littledalei, the first chromosome-level genome in the family Cyperaceae.</title>
        <authorList>
            <person name="Qu G."/>
        </authorList>
    </citation>
    <scope>NUCLEOTIDE SEQUENCE</scope>
    <source>
        <strain evidence="1">C.B.Clarke</strain>
        <tissue evidence="1">Leaf</tissue>
    </source>
</reference>
<name>A0A833QDZ8_9POAL</name>
<proteinExistence type="predicted"/>
<dbReference type="OrthoDB" id="1001427at2759"/>
<sequence>MVVEASEYQFSPYDITGKQLDNRLLPIVLDWAIGNTTCEDAQTNKSSYACRSDHRLTILTNVPTKIDAPSQESVTIFKELIGAVVLSVGVIMMTSKNVISTWQ</sequence>
<comment type="caution">
    <text evidence="1">The sequence shown here is derived from an EMBL/GenBank/DDBJ whole genome shotgun (WGS) entry which is preliminary data.</text>
</comment>
<evidence type="ECO:0000313" key="2">
    <source>
        <dbReference type="Proteomes" id="UP000623129"/>
    </source>
</evidence>
<dbReference type="EMBL" id="SWLB01000128">
    <property type="protein sequence ID" value="KAF3320139.1"/>
    <property type="molecule type" value="Genomic_DNA"/>
</dbReference>
<gene>
    <name evidence="1" type="ORF">FCM35_KLT22261</name>
</gene>
<keyword evidence="2" id="KW-1185">Reference proteome</keyword>
<dbReference type="AlphaFoldDB" id="A0A833QDZ8"/>
<evidence type="ECO:0000313" key="1">
    <source>
        <dbReference type="EMBL" id="KAF3320139.1"/>
    </source>
</evidence>
<dbReference type="Proteomes" id="UP000623129">
    <property type="component" value="Unassembled WGS sequence"/>
</dbReference>
<organism evidence="1 2">
    <name type="scientific">Carex littledalei</name>
    <dbReference type="NCBI Taxonomy" id="544730"/>
    <lineage>
        <taxon>Eukaryota</taxon>
        <taxon>Viridiplantae</taxon>
        <taxon>Streptophyta</taxon>
        <taxon>Embryophyta</taxon>
        <taxon>Tracheophyta</taxon>
        <taxon>Spermatophyta</taxon>
        <taxon>Magnoliopsida</taxon>
        <taxon>Liliopsida</taxon>
        <taxon>Poales</taxon>
        <taxon>Cyperaceae</taxon>
        <taxon>Cyperoideae</taxon>
        <taxon>Cariceae</taxon>
        <taxon>Carex</taxon>
        <taxon>Carex subgen. Euthyceras</taxon>
    </lineage>
</organism>